<accession>A0AAU7P1G9</accession>
<dbReference type="AlphaFoldDB" id="A0AAU7P1G9"/>
<evidence type="ECO:0000313" key="2">
    <source>
        <dbReference type="Proteomes" id="UP001225378"/>
    </source>
</evidence>
<reference evidence="1 2" key="1">
    <citation type="journal article" date="2024" name="Microbiology">
        <title>Methylomarinum rosea sp. nov., a novel halophilic methanotrophic bacterium from the hypersaline Lake Elton.</title>
        <authorList>
            <person name="Suleimanov R.Z."/>
            <person name="Oshkin I.Y."/>
            <person name="Danilova O.V."/>
            <person name="Suzina N.E."/>
            <person name="Dedysh S.N."/>
        </authorList>
    </citation>
    <scope>NUCLEOTIDE SEQUENCE [LARGE SCALE GENOMIC DNA]</scope>
    <source>
        <strain evidence="1 2">Ch1-1</strain>
        <plasmid evidence="2">unnamed2</plasmid>
    </source>
</reference>
<keyword evidence="1" id="KW-0614">Plasmid</keyword>
<dbReference type="KEGG" id="mech:Q9L42_020890"/>
<protein>
    <submittedName>
        <fullName evidence="1">Uncharacterized protein</fullName>
    </submittedName>
</protein>
<dbReference type="Gene3D" id="3.10.450.620">
    <property type="entry name" value="JHP933, nucleotidyltransferase-like core domain"/>
    <property type="match status" value="1"/>
</dbReference>
<evidence type="ECO:0000313" key="1">
    <source>
        <dbReference type="EMBL" id="XBS22766.1"/>
    </source>
</evidence>
<name>A0AAU7P1G9_9GAMM</name>
<geneLocation type="plasmid" evidence="1 2">
    <name>unnamed2</name>
</geneLocation>
<organism evidence="1 2">
    <name type="scientific">Methylomarinum roseum</name>
    <dbReference type="NCBI Taxonomy" id="3067653"/>
    <lineage>
        <taxon>Bacteria</taxon>
        <taxon>Pseudomonadati</taxon>
        <taxon>Pseudomonadota</taxon>
        <taxon>Gammaproteobacteria</taxon>
        <taxon>Methylococcales</taxon>
        <taxon>Methylococcaceae</taxon>
        <taxon>Methylomarinum</taxon>
    </lineage>
</organism>
<proteinExistence type="predicted"/>
<dbReference type="EMBL" id="CP157744">
    <property type="protein sequence ID" value="XBS22766.1"/>
    <property type="molecule type" value="Genomic_DNA"/>
</dbReference>
<gene>
    <name evidence="1" type="ORF">Q9L42_020890</name>
</gene>
<keyword evidence="2" id="KW-1185">Reference proteome</keyword>
<dbReference type="Proteomes" id="UP001225378">
    <property type="component" value="Plasmid unnamed2"/>
</dbReference>
<sequence>MCYGSSRFSEDLDFAGGIDFPQRTFKISKGVLWTILEGAMA</sequence>